<evidence type="ECO:0000256" key="17">
    <source>
        <dbReference type="ARBA" id="ARBA00023309"/>
    </source>
</evidence>
<comment type="subcellular location">
    <subcellularLocation>
        <location evidence="18">Host cytoplasm</location>
    </subcellularLocation>
    <subcellularLocation>
        <location evidence="18">Host nucleus</location>
    </subcellularLocation>
    <text evidence="18">Predominantly found in the host nucleus.</text>
</comment>
<dbReference type="GO" id="GO:0019904">
    <property type="term" value="F:protein domain specific binding"/>
    <property type="evidence" value="ECO:0007669"/>
    <property type="project" value="UniProtKB-UniRule"/>
</dbReference>
<evidence type="ECO:0000256" key="3">
    <source>
        <dbReference type="ARBA" id="ARBA00022562"/>
    </source>
</evidence>
<evidence type="ECO:0000256" key="9">
    <source>
        <dbReference type="ARBA" id="ARBA00022833"/>
    </source>
</evidence>
<accession>A0A346TID4</accession>
<evidence type="ECO:0000256" key="11">
    <source>
        <dbReference type="ARBA" id="ARBA00023125"/>
    </source>
</evidence>
<comment type="function">
    <text evidence="19">E7 protein has both transforming and trans-activating activities.</text>
</comment>
<evidence type="ECO:0000256" key="18">
    <source>
        <dbReference type="HAMAP-Rule" id="MF_04004"/>
    </source>
</evidence>
<keyword evidence="12 18" id="KW-0010">Activator</keyword>
<dbReference type="GO" id="GO:0052170">
    <property type="term" value="P:symbiont-mediated suppression of host innate immune response"/>
    <property type="evidence" value="ECO:0007669"/>
    <property type="project" value="UniProtKB-KW"/>
</dbReference>
<sequence length="98" mass="11020">MRGETPTIGDIVLEELVMPINLLCNEPSESLSPDCEGEEEQLEPYRVESHCYKCGVNVRVCVVCTAVGIRFFEELLLQELSFICTRCTSNSLQHGRPN</sequence>
<dbReference type="GO" id="GO:0006351">
    <property type="term" value="P:DNA-templated transcription"/>
    <property type="evidence" value="ECO:0007669"/>
    <property type="project" value="UniProtKB-UniRule"/>
</dbReference>
<dbReference type="GO" id="GO:0003677">
    <property type="term" value="F:DNA binding"/>
    <property type="evidence" value="ECO:0007669"/>
    <property type="project" value="UniProtKB-UniRule"/>
</dbReference>
<keyword evidence="5 18" id="KW-1090">Inhibition of host innate immune response by virus</keyword>
<dbReference type="GO" id="GO:0008270">
    <property type="term" value="F:zinc ion binding"/>
    <property type="evidence" value="ECO:0007669"/>
    <property type="project" value="UniProtKB-KW"/>
</dbReference>
<dbReference type="GO" id="GO:0039645">
    <property type="term" value="P:symbiont-mediated perturbation of host cell cycle G1/S transition checkpoint"/>
    <property type="evidence" value="ECO:0007669"/>
    <property type="project" value="UniProtKB-UniRule"/>
</dbReference>
<proteinExistence type="inferred from homology"/>
<reference evidence="20" key="1">
    <citation type="submission" date="2018-01" db="EMBL/GenBank/DDBJ databases">
        <title>Investigation of viruses in human cancers.</title>
        <authorList>
            <person name="Mollerup S."/>
            <person name="Asplund M."/>
            <person name="Friis-Nielsen J."/>
            <person name="Kjartansdottir K.R."/>
            <person name="Fridholm H."/>
            <person name="Hansen T.A."/>
            <person name="Herrera J.A.R."/>
            <person name="Richter S.R."/>
            <person name="Nielsen I.B."/>
            <person name="Pietroni C."/>
            <person name="Jensen R.H."/>
            <person name="Rey-Iglesia A."/>
            <person name="Alquezar-Planas D.E."/>
            <person name="Olsen P.V.S."/>
            <person name="Meyts E.R.D."/>
            <person name="Groth-Pedersen L."/>
            <person name="von Buchwald C."/>
            <person name="Jensen D.H."/>
            <person name="Gniadecki R."/>
            <person name="Hogdal E."/>
            <person name="Pete I."/>
            <person name="Vereczkey I."/>
            <person name="Baranyai Z."/>
            <person name="Dybkaer K."/>
            <person name="Johnsen H."/>
            <person name="Steinike T."/>
            <person name="Hokland P."/>
            <person name="Langhoff J.L."/>
            <person name="Rosenberg J."/>
            <person name="Baandrup U."/>
            <person name="Sicheritz-Ponten T."/>
            <person name="Willerslev E."/>
            <person name="Brunak S."/>
            <person name="Lund O."/>
            <person name="Mourier T."/>
            <person name="Vinner L."/>
            <person name="Izarzugaza J.M.G."/>
            <person name="Nielsen L.P."/>
            <person name="Hansen A.J."/>
        </authorList>
    </citation>
    <scope>NUCLEOTIDE SEQUENCE</scope>
    <source>
        <strain evidence="20">CGG5-301s0390c019331</strain>
    </source>
</reference>
<keyword evidence="11 18" id="KW-0238">DNA-binding</keyword>
<keyword evidence="14 18" id="KW-1035">Host cytoplasm</keyword>
<dbReference type="HAMAP" id="MF_04004">
    <property type="entry name" value="PPV_E7"/>
    <property type="match status" value="1"/>
</dbReference>
<evidence type="ECO:0000256" key="5">
    <source>
        <dbReference type="ARBA" id="ARBA00022632"/>
    </source>
</evidence>
<evidence type="ECO:0000256" key="7">
    <source>
        <dbReference type="ARBA" id="ARBA00022771"/>
    </source>
</evidence>
<dbReference type="GO" id="GO:0039502">
    <property type="term" value="P:symbiont-mediated suppression of host type I interferon-mediated signaling pathway"/>
    <property type="evidence" value="ECO:0007669"/>
    <property type="project" value="UniProtKB-UniRule"/>
</dbReference>
<comment type="similarity">
    <text evidence="18 19">Belongs to the papillomaviridae E7 protein family.</text>
</comment>
<gene>
    <name evidence="18 20" type="primary">E7</name>
</gene>
<evidence type="ECO:0000256" key="2">
    <source>
        <dbReference type="ARBA" id="ARBA00022518"/>
    </source>
</evidence>
<keyword evidence="3 18" id="KW-1048">Host nucleus</keyword>
<evidence type="ECO:0000256" key="1">
    <source>
        <dbReference type="ARBA" id="ARBA00022504"/>
    </source>
</evidence>
<keyword evidence="9 18" id="KW-0862">Zinc</keyword>
<comment type="function">
    <text evidence="18">Plays a role in viral genome replication by driving entry of quiescent cells into the cell cycle. Stimulation of progression from G1 to S phase allows the virus to efficiently use the cellular DNA replicating machinery to achieve viral genome replication. E7 protein has both transforming and trans-activating activities. Induces the disassembly of the E2F1 transcription factor from RB1, with subsequent transcriptional activation of E2F1-regulated S-phase genes. Interferes with host histone deacetylation mediated by HDAC1 and HDAC2, leading to transcription activation. Plays also a role in the inhibition of both antiviral and antiproliferative functions of host interferon alpha. Interaction with host TMEM173/STING impairs the ability of TMEM173/STING to sense cytosolic DNA and promote the production of type I interferon (IFN-alpha and IFN-beta).</text>
</comment>
<dbReference type="Gene3D" id="3.30.160.330">
    <property type="match status" value="1"/>
</dbReference>
<name>A0A346TID4_9PAPI</name>
<keyword evidence="13 18" id="KW-0804">Transcription</keyword>
<evidence type="ECO:0000313" key="20">
    <source>
        <dbReference type="EMBL" id="AXU25217.1"/>
    </source>
</evidence>
<keyword evidence="17 18" id="KW-1078">G1/S host cell cycle checkpoint dysregulation by virus</keyword>
<keyword evidence="4 18" id="KW-0945">Host-virus interaction</keyword>
<comment type="caution">
    <text evidence="18">Lacks conserved residue(s) required for the propagation of feature annotation.</text>
</comment>
<evidence type="ECO:0000256" key="4">
    <source>
        <dbReference type="ARBA" id="ARBA00022581"/>
    </source>
</evidence>
<feature type="short sequence motif" description="LXCXE motif; interaction with host RB1 and TMEM173/STING" evidence="18">
    <location>
        <begin position="22"/>
        <end position="26"/>
    </location>
</feature>
<dbReference type="PIRSF" id="PIRSF003407">
    <property type="entry name" value="Papvi_E7"/>
    <property type="match status" value="1"/>
</dbReference>
<dbReference type="GO" id="GO:0042025">
    <property type="term" value="C:host cell nucleus"/>
    <property type="evidence" value="ECO:0007669"/>
    <property type="project" value="UniProtKB-SubCell"/>
</dbReference>
<feature type="zinc finger region" evidence="18">
    <location>
        <begin position="51"/>
        <end position="87"/>
    </location>
</feature>
<dbReference type="SUPFAM" id="SSF161234">
    <property type="entry name" value="E7 C-terminal domain-like"/>
    <property type="match status" value="1"/>
</dbReference>
<keyword evidence="7 18" id="KW-0863">Zinc-finger</keyword>
<protein>
    <recommendedName>
        <fullName evidence="18 19">Protein E7</fullName>
    </recommendedName>
</protein>
<dbReference type="GO" id="GO:0003700">
    <property type="term" value="F:DNA-binding transcription factor activity"/>
    <property type="evidence" value="ECO:0007669"/>
    <property type="project" value="UniProtKB-UniRule"/>
</dbReference>
<evidence type="ECO:0000256" key="16">
    <source>
        <dbReference type="ARBA" id="ARBA00023280"/>
    </source>
</evidence>
<keyword evidence="1 18" id="KW-1121">Modulation of host cell cycle by virus</keyword>
<evidence type="ECO:0000256" key="8">
    <source>
        <dbReference type="ARBA" id="ARBA00022830"/>
    </source>
</evidence>
<dbReference type="EMBL" id="MG869606">
    <property type="protein sequence ID" value="AXU25217.1"/>
    <property type="molecule type" value="Genomic_DNA"/>
</dbReference>
<dbReference type="Pfam" id="PF00527">
    <property type="entry name" value="E7"/>
    <property type="match status" value="1"/>
</dbReference>
<feature type="short sequence motif" description="Nuclear export signal" evidence="18">
    <location>
        <begin position="69"/>
        <end position="77"/>
    </location>
</feature>
<dbReference type="GO" id="GO:0030430">
    <property type="term" value="C:host cell cytoplasm"/>
    <property type="evidence" value="ECO:0007669"/>
    <property type="project" value="UniProtKB-SubCell"/>
</dbReference>
<keyword evidence="6 18" id="KW-0479">Metal-binding</keyword>
<dbReference type="InterPro" id="IPR000148">
    <property type="entry name" value="Papilloma_E7"/>
</dbReference>
<evidence type="ECO:0000256" key="13">
    <source>
        <dbReference type="ARBA" id="ARBA00023163"/>
    </source>
</evidence>
<evidence type="ECO:0000256" key="15">
    <source>
        <dbReference type="ARBA" id="ARBA00023258"/>
    </source>
</evidence>
<evidence type="ECO:0000256" key="19">
    <source>
        <dbReference type="PIRNR" id="PIRNR003407"/>
    </source>
</evidence>
<evidence type="ECO:0000256" key="10">
    <source>
        <dbReference type="ARBA" id="ARBA00023015"/>
    </source>
</evidence>
<keyword evidence="16 18" id="KW-0899">Viral immunoevasion</keyword>
<evidence type="ECO:0000256" key="14">
    <source>
        <dbReference type="ARBA" id="ARBA00023200"/>
    </source>
</evidence>
<keyword evidence="10 18" id="KW-0805">Transcription regulation</keyword>
<comment type="subunit">
    <text evidence="18">Homodimer. Homooligomer. Interacts with host RB1; this interaction induces dissociation of RB1-E2F1 complex thereby disrupting RB1 activity. Interacts with host EP300; this interaction represses EP300 transcriptional activity. Interacts with protein E2; this interaction inhibits E7 oncogenic activity. Interacts with host TMEM173/STING; this interaction impairs the ability of TMEM173/STING to sense cytosolic DNA and promote the production of type I interferon (IFN-alpha and IFN-beta).</text>
</comment>
<keyword evidence="8 18" id="KW-1114">Inhibition of host interferon signaling pathway by virus</keyword>
<evidence type="ECO:0000256" key="12">
    <source>
        <dbReference type="ARBA" id="ARBA00023159"/>
    </source>
</evidence>
<evidence type="ECO:0000256" key="6">
    <source>
        <dbReference type="ARBA" id="ARBA00022723"/>
    </source>
</evidence>
<comment type="domain">
    <text evidence="18">The E7 terminal domain is an intrinsically disordered domain, whose flexibility and conformational transitions confer target adaptability to the oncoprotein. It allows adaptation to a variety of protein targets and exposes the PEST degradation sequence that regulates its turnover in the cell.</text>
</comment>
<keyword evidence="15" id="KW-0922">Interferon antiviral system evasion</keyword>
<organism evidence="20">
    <name type="scientific">Human papillomavirus</name>
    <dbReference type="NCBI Taxonomy" id="10566"/>
    <lineage>
        <taxon>Viruses</taxon>
        <taxon>Monodnaviria</taxon>
        <taxon>Shotokuvirae</taxon>
        <taxon>Cossaviricota</taxon>
        <taxon>Papovaviricetes</taxon>
        <taxon>Zurhausenvirales</taxon>
        <taxon>Papillomaviridae</taxon>
    </lineage>
</organism>
<comment type="PTM">
    <text evidence="18">Highly phosphorylated.</text>
</comment>
<keyword evidence="2 18" id="KW-0244">Early protein</keyword>